<dbReference type="Gene3D" id="2.60.40.3440">
    <property type="match status" value="5"/>
</dbReference>
<dbReference type="EMBL" id="JACHXI010000002">
    <property type="protein sequence ID" value="MBB3102250.1"/>
    <property type="molecule type" value="Genomic_DNA"/>
</dbReference>
<gene>
    <name evidence="6" type="ORF">FHR87_000623</name>
</gene>
<dbReference type="PROSITE" id="PS50268">
    <property type="entry name" value="CADHERIN_2"/>
    <property type="match status" value="1"/>
</dbReference>
<evidence type="ECO:0000259" key="5">
    <source>
        <dbReference type="PROSITE" id="PS50268"/>
    </source>
</evidence>
<name>A0A839T113_AZOMA</name>
<dbReference type="GO" id="GO:0007156">
    <property type="term" value="P:homophilic cell adhesion via plasma membrane adhesion molecules"/>
    <property type="evidence" value="ECO:0007669"/>
    <property type="project" value="InterPro"/>
</dbReference>
<dbReference type="InterPro" id="IPR013783">
    <property type="entry name" value="Ig-like_fold"/>
</dbReference>
<dbReference type="Proteomes" id="UP000549250">
    <property type="component" value="Unassembled WGS sequence"/>
</dbReference>
<dbReference type="Pfam" id="PF17210">
    <property type="entry name" value="SdrD_B"/>
    <property type="match status" value="1"/>
</dbReference>
<dbReference type="InterPro" id="IPR010221">
    <property type="entry name" value="VCBS_dom"/>
</dbReference>
<protein>
    <submittedName>
        <fullName evidence="6">VCBS repeat-containing protein</fullName>
    </submittedName>
</protein>
<proteinExistence type="predicted"/>
<comment type="caution">
    <text evidence="6">The sequence shown here is derived from an EMBL/GenBank/DDBJ whole genome shotgun (WGS) entry which is preliminary data.</text>
</comment>
<feature type="region of interest" description="Disordered" evidence="4">
    <location>
        <begin position="2249"/>
        <end position="2274"/>
    </location>
</feature>
<dbReference type="NCBIfam" id="TIGR01965">
    <property type="entry name" value="VCBS_repeat"/>
    <property type="match status" value="2"/>
</dbReference>
<evidence type="ECO:0000256" key="2">
    <source>
        <dbReference type="ARBA" id="ARBA00022525"/>
    </source>
</evidence>
<feature type="compositionally biased region" description="Polar residues" evidence="4">
    <location>
        <begin position="2357"/>
        <end position="2379"/>
    </location>
</feature>
<dbReference type="SUPFAM" id="SSF117074">
    <property type="entry name" value="Hypothetical protein PA1324"/>
    <property type="match status" value="1"/>
</dbReference>
<reference evidence="6 7" key="1">
    <citation type="submission" date="2020-08" db="EMBL/GenBank/DDBJ databases">
        <title>Genomic Encyclopedia of Type Strains, Phase III (KMG-III): the genomes of soil and plant-associated and newly described type strains.</title>
        <authorList>
            <person name="Whitman W."/>
        </authorList>
    </citation>
    <scope>NUCLEOTIDE SEQUENCE [LARGE SCALE GENOMIC DNA]</scope>
    <source>
        <strain evidence="6 7">CECT 4462</strain>
    </source>
</reference>
<feature type="compositionally biased region" description="Basic and acidic residues" evidence="4">
    <location>
        <begin position="2877"/>
        <end position="2893"/>
    </location>
</feature>
<feature type="region of interest" description="Disordered" evidence="4">
    <location>
        <begin position="2346"/>
        <end position="2379"/>
    </location>
</feature>
<sequence length="2948" mass="303731">MVVALPDNVVFKSVTGGVTQGAAPSTTAPAAGATLTQRFSTLGEGTHTVTVEYWIPEDRAGGSAVLSPVSGAESTAQFQVSSSGNWDPKDPRDDDQVVSFDPADIEVQHAIQSIAVQKSVNKTTTRPGDTLNYTLDFQISDYFSFKDIVITDTVSDGQVVTGTPKLMIYHQGVAILTDVAITPTDSTVAGDDTRRVFDISAALPSGFAGILEGGKFDDNDLGGTYGVITYQTTVQNEFTSPVTPGDPQLNHGDVLTSQATISGEVVQTGGAEGGAVTDDTGTSVPVVSGGVRLVVHQINGVNYTPGQGIKPGDTVTYRLEYDLATGDFENLKLDAYLPLPVFKVWDWDDNIVTPGTWTYDASTANTSPAAGAWKLVGTDVTNHGTADWPDTPSLDVDPTTNGLKFNLGSREDDVNAETKVVILFSAIVADDPFADALYLTAQVQATENDTPHNAITHQAIDQIQLNEPNLTIIHGIVSKTGNGAISGTTGTWGVPGTSNDVPFSAGSPLTSITGIDGNITDIDAGDRVRFATAIANTGGSGAFDVSTLPIVAPDGFKFVTAAGTDAASVADANLKLYRGDGTLLTLNTDYSINGGIVTLLDSDSTATIAQGRNGGTPVTDGSNIIVITYDAVALTNIAAGLASTSTVAVDSYAGVNEGENFLPVDDKGTPDLSDDVNLVISDTATATVAAPTVKIVFKDGAISDDDSSATHTTGNNLVIGESMIYDIVVTLPEGTTHDLRVDGLVPNGLKLDTTYNGDLGYEFITIKGTGAGQSDALEANFDGTVEVTGVTGVSGTLGNSSVDPRFTLTDNLLIADDGNNASDNNFVIRVRLIADNIIFNQAGGNRDTGTQLIYDDAGDNGADVTVAQTGASARITIREPQLTIVKAVDTNGDNNFDSSEPAVDDNDPIKYRITIGNGNTANDYDAFDLRFEDTFASVLDVDTESLVVTKNGSPIVAADYFEWVGNKLQTKDGVNLDLLKGETLVIEVSAVTRPEVAAVASFDSNAIVHWSSLDSASNATGDRIANERHGDDGTWNQTGILNDYRKQDGALVSVAANYVLSRVGGLADTTVPGDDTTADNQPVAVGEIVRFRAVVQVPEGNISGLVIQPNLASGYTYLGAATVALVSDGGLTSNIVTAPVADTSTGVFDDIESGLNSSNFGSRPIGSAPTQAITIVAAAGGNPAYFDLGNIANLDNDPEAEYIVIEFNALVTNSAGNNGGTELESNFIVKQNGIGGTQLGTDSNTTVDIVAEPNIPSIDKQVFASADGAGAPNQAATDTLTVRTTFIAATGTATSPAAPAYDAVLTDSLTNGSGYTFKSLTADGTTYTTQAAAEAAGYTFTFDDGTGVTVNFNGNAINPGETVTFEYDVTVPTDTVGTPTDATLVWSSLPDGAGTISQTGFAGSSVGTDGTTGGERIWDSATALLNDYRRQDNAGYSTISGNIWDDTRDQNGAKDAGEQALAGVTVTLTTAGADGLWGTSDDVVVATTQTESNGDYIFGALPVGDYRVTAPATLDATITGTPDDTDTLAPRWDADGGTLGSITVTLGTMATTGRNIGYLQENDAPTVTFADTTPRTFVEGVDTLTDRDVLGTPVALGTVTVADVEIANGLDTYENTTLTIARSNGTTGFTANAEDVLGFTGSGDTGINVSGGNLRNGTTVIGTVTNSGGQLVITFNAAADASIVNAVASAITYANSSDTPPADVTLRYRFNDANDNSKQGSGGALTGDAIIQVNITAQNDPPLAIDDTNEVVEDSLVPATGNVITGVSTTVTVPDTVADSDVDNTIDELNLSGIRTGTEIAGGAFTSITAGTNSGTGTQVVGTYGTLTIGADGSYSYELDNDNPDVNALLTGETLEEVFTYRLTDPDGGTDQAQLTITIHGVTDGGNLAIDPVDHNGGAAIGHNTVYEAGLTSAADTSETAAGSIIVSAPEGIATITVEGEDFTVAELQALSTTNPSDPIDTGEGILRITGITVLAGDSSVPTSTQVHYTYTLKDAITNATPAETESTDSISLRVTDNSTSANTADGTLVIQIIDDVPAANPDASSITKGSATVTGNAFTNDRIGADGAATVGSPVTAIAGGTLGTPYNGTYGAITLNANGSYTYTLDNNNTAVQALGHGQTLTETFTYTITDGDGDTSTATVTITIHGDHLPLALNDSFTLNEDTVLTSTLAGNDTPSADGGNLWAKATDPQHGSVVVNPDGTFTYTPAPDYNGPDSFTYTLTDGDGDTSTATVNLTVTPVNDLPVAVDDSVTTGKNTPVGGTLAGNDTPSGDGGNLWTKTTDPANGSVVVNPDGTYAYTPDEGFSGEDSFTYTITDADGDTSTATVTITVSPTDVPLAVDDTVTTPGGTPVSGSLAGNDTPSTDGGNTWTLTDSPTNGTVVVNEDGTFTYTPNEGFVGEDSFTYTITDADGDTSTATVTITVSPTDVPLAVDDTVTTPGGTPVSGNLAGNDTPSTDGGNTWTLTDSPTNGTVAVNEDGTFTYTPDEGFVGEDSFTYTLTDADGDSSTATVTITVNPPVTEPEPVNTPPVAVNDGVFTAPADTPLTNLDVLGNDSDPDGDPLTVTGASVPPGQGTVTINPDGTLDFTPAPDYTGPVEITYTIDDGNGGTATAVVNIEVVTTPTPPSSIPLAVNDHVTTGADTPISSSLAGNDTPSGNGDNTWALEIGPLHGSVVVNADGTFTYMPNARFEGRDSFTYTLTDAVGSVSQATVTIVLVDPVSPYVFSPATGAQPLPPLELWPTNLLQERENHDPSVFFDGGRFDRVIRLPIPMYPITYVNNAVELSQLQRGLTDPLLFSRPERADTLRLERSSANQELGFDPALFVQHQVRESQSLANFLQQIVEGRLTRVSLGSDRLIATPELSAPSPAELIPPTHEKAAKSVEKPDHEHRDTGSTPLLRESAATDGNELLPKAQTRPSAPSFTQQLRSATGRGAKLPASVGGSNGFV</sequence>
<dbReference type="GO" id="GO:0005576">
    <property type="term" value="C:extracellular region"/>
    <property type="evidence" value="ECO:0007669"/>
    <property type="project" value="UniProtKB-SubCell"/>
</dbReference>
<keyword evidence="7" id="KW-1185">Reference proteome</keyword>
<feature type="compositionally biased region" description="Polar residues" evidence="4">
    <location>
        <begin position="2916"/>
        <end position="2929"/>
    </location>
</feature>
<dbReference type="Gene3D" id="2.60.40.2810">
    <property type="match status" value="1"/>
</dbReference>
<evidence type="ECO:0000256" key="1">
    <source>
        <dbReference type="ARBA" id="ARBA00004613"/>
    </source>
</evidence>
<keyword evidence="2" id="KW-0964">Secreted</keyword>
<dbReference type="NCBIfam" id="NF012211">
    <property type="entry name" value="tand_rpt_95"/>
    <property type="match status" value="6"/>
</dbReference>
<feature type="compositionally biased region" description="Low complexity" evidence="4">
    <location>
        <begin position="2346"/>
        <end position="2356"/>
    </location>
</feature>
<dbReference type="GO" id="GO:0016020">
    <property type="term" value="C:membrane"/>
    <property type="evidence" value="ECO:0007669"/>
    <property type="project" value="InterPro"/>
</dbReference>
<keyword evidence="3" id="KW-0732">Signal</keyword>
<evidence type="ECO:0000313" key="7">
    <source>
        <dbReference type="Proteomes" id="UP000549250"/>
    </source>
</evidence>
<comment type="subcellular location">
    <subcellularLocation>
        <location evidence="1">Secreted</location>
    </subcellularLocation>
</comment>
<evidence type="ECO:0000256" key="4">
    <source>
        <dbReference type="SAM" id="MobiDB-lite"/>
    </source>
</evidence>
<feature type="region of interest" description="Disordered" evidence="4">
    <location>
        <begin position="2877"/>
        <end position="2948"/>
    </location>
</feature>
<organism evidence="6 7">
    <name type="scientific">Azomonas macrocytogenes</name>
    <name type="common">Azotobacter macrocytogenes</name>
    <dbReference type="NCBI Taxonomy" id="69962"/>
    <lineage>
        <taxon>Bacteria</taxon>
        <taxon>Pseudomonadati</taxon>
        <taxon>Pseudomonadota</taxon>
        <taxon>Gammaproteobacteria</taxon>
        <taxon>Pseudomonadales</taxon>
        <taxon>Pseudomonadaceae</taxon>
        <taxon>Azomonas</taxon>
    </lineage>
</organism>
<dbReference type="Gene3D" id="2.60.40.740">
    <property type="match status" value="1"/>
</dbReference>
<dbReference type="InterPro" id="IPR033764">
    <property type="entry name" value="Sdr_B"/>
</dbReference>
<accession>A0A839T113</accession>
<evidence type="ECO:0000313" key="6">
    <source>
        <dbReference type="EMBL" id="MBB3102250.1"/>
    </source>
</evidence>
<feature type="domain" description="Cadherin" evidence="5">
    <location>
        <begin position="2120"/>
        <end position="2248"/>
    </location>
</feature>
<dbReference type="Gene3D" id="2.60.40.10">
    <property type="entry name" value="Immunoglobulins"/>
    <property type="match status" value="3"/>
</dbReference>
<evidence type="ECO:0000256" key="3">
    <source>
        <dbReference type="ARBA" id="ARBA00022729"/>
    </source>
</evidence>
<dbReference type="GO" id="GO:0005509">
    <property type="term" value="F:calcium ion binding"/>
    <property type="evidence" value="ECO:0007669"/>
    <property type="project" value="InterPro"/>
</dbReference>
<dbReference type="Pfam" id="PF17963">
    <property type="entry name" value="Big_9"/>
    <property type="match status" value="7"/>
</dbReference>
<dbReference type="InterPro" id="IPR002126">
    <property type="entry name" value="Cadherin-like_dom"/>
</dbReference>